<evidence type="ECO:0000313" key="2">
    <source>
        <dbReference type="Proteomes" id="UP000432015"/>
    </source>
</evidence>
<dbReference type="CDD" id="cd07812">
    <property type="entry name" value="SRPBCC"/>
    <property type="match status" value="1"/>
</dbReference>
<gene>
    <name evidence="1" type="ORF">GNZ18_33840</name>
</gene>
<dbReference type="EMBL" id="WOFH01000015">
    <property type="protein sequence ID" value="MUN41537.1"/>
    <property type="molecule type" value="Genomic_DNA"/>
</dbReference>
<dbReference type="Pfam" id="PF10604">
    <property type="entry name" value="Polyketide_cyc2"/>
    <property type="match status" value="1"/>
</dbReference>
<dbReference type="Gene3D" id="3.30.530.20">
    <property type="match status" value="1"/>
</dbReference>
<dbReference type="RefSeq" id="WP_156220730.1">
    <property type="nucleotide sequence ID" value="NZ_WOFH01000015.1"/>
</dbReference>
<dbReference type="SUPFAM" id="SSF55961">
    <property type="entry name" value="Bet v1-like"/>
    <property type="match status" value="1"/>
</dbReference>
<accession>A0A7K1LAT1</accession>
<dbReference type="InterPro" id="IPR023393">
    <property type="entry name" value="START-like_dom_sf"/>
</dbReference>
<dbReference type="InterPro" id="IPR019587">
    <property type="entry name" value="Polyketide_cyclase/dehydratase"/>
</dbReference>
<organism evidence="1 2">
    <name type="scientific">Actinomadura litoris</name>
    <dbReference type="NCBI Taxonomy" id="2678616"/>
    <lineage>
        <taxon>Bacteria</taxon>
        <taxon>Bacillati</taxon>
        <taxon>Actinomycetota</taxon>
        <taxon>Actinomycetes</taxon>
        <taxon>Streptosporangiales</taxon>
        <taxon>Thermomonosporaceae</taxon>
        <taxon>Actinomadura</taxon>
    </lineage>
</organism>
<evidence type="ECO:0000313" key="1">
    <source>
        <dbReference type="EMBL" id="MUN41537.1"/>
    </source>
</evidence>
<dbReference type="Proteomes" id="UP000432015">
    <property type="component" value="Unassembled WGS sequence"/>
</dbReference>
<reference evidence="1 2" key="1">
    <citation type="submission" date="2019-11" db="EMBL/GenBank/DDBJ databases">
        <authorList>
            <person name="Cao P."/>
        </authorList>
    </citation>
    <scope>NUCLEOTIDE SEQUENCE [LARGE SCALE GENOMIC DNA]</scope>
    <source>
        <strain evidence="1 2">NEAU-AAG5</strain>
    </source>
</reference>
<proteinExistence type="predicted"/>
<sequence>MTDAPRYADCPVIEVDVLVDAPPAAVWELVSDPGLPARFSQELKGARWVGGAGGPAPGHRFEGSNEHPVIGAWTSHCTVVECEPGRVFSFTVGDLDGVQPSSAWKYTLTAEGAGTRVRQSMRLGPGRSHLSTVIEAMPDREVELVAGRMRDLRQSMSDNLSGVKALAEAGAARA</sequence>
<dbReference type="AlphaFoldDB" id="A0A7K1LAT1"/>
<comment type="caution">
    <text evidence="1">The sequence shown here is derived from an EMBL/GenBank/DDBJ whole genome shotgun (WGS) entry which is preliminary data.</text>
</comment>
<protein>
    <submittedName>
        <fullName evidence="1">SRPBCC family protein</fullName>
    </submittedName>
</protein>
<name>A0A7K1LAT1_9ACTN</name>
<keyword evidence="2" id="KW-1185">Reference proteome</keyword>